<name>A0A0L6CER2_9MICO</name>
<reference evidence="2" key="1">
    <citation type="submission" date="2015-03" db="EMBL/GenBank/DDBJ databases">
        <title>Luteipulveratus halotolerans sp. nov., a novel actinobacterium (Dermacoccaceae) from Sarawak, Malaysia.</title>
        <authorList>
            <person name="Juboi H."/>
            <person name="Basik A."/>
            <person name="Shamsul S.S."/>
            <person name="Arnold P."/>
            <person name="Schmitt E.K."/>
            <person name="Sanglier J.-J."/>
            <person name="Yeo T."/>
        </authorList>
    </citation>
    <scope>NUCLEOTIDE SEQUENCE [LARGE SCALE GENOMIC DNA]</scope>
    <source>
        <strain evidence="2">C296001</strain>
    </source>
</reference>
<proteinExistence type="predicted"/>
<protein>
    <recommendedName>
        <fullName evidence="3">Twitching motility protein PilT</fullName>
    </recommendedName>
</protein>
<dbReference type="EMBL" id="LAIR01000002">
    <property type="protein sequence ID" value="KNX35978.1"/>
    <property type="molecule type" value="Genomic_DNA"/>
</dbReference>
<organism evidence="1 2">
    <name type="scientific">Luteipulveratus halotolerans</name>
    <dbReference type="NCBI Taxonomy" id="1631356"/>
    <lineage>
        <taxon>Bacteria</taxon>
        <taxon>Bacillati</taxon>
        <taxon>Actinomycetota</taxon>
        <taxon>Actinomycetes</taxon>
        <taxon>Micrococcales</taxon>
        <taxon>Dermacoccaceae</taxon>
        <taxon>Luteipulveratus</taxon>
    </lineage>
</organism>
<evidence type="ECO:0000313" key="1">
    <source>
        <dbReference type="EMBL" id="KNX35978.1"/>
    </source>
</evidence>
<evidence type="ECO:0000313" key="2">
    <source>
        <dbReference type="Proteomes" id="UP000037397"/>
    </source>
</evidence>
<dbReference type="RefSeq" id="WP_050668173.1">
    <property type="nucleotide sequence ID" value="NZ_LAIR01000002.1"/>
</dbReference>
<dbReference type="InterPro" id="IPR016541">
    <property type="entry name" value="UCP008505"/>
</dbReference>
<dbReference type="InterPro" id="IPR029060">
    <property type="entry name" value="PIN-like_dom_sf"/>
</dbReference>
<dbReference type="AlphaFoldDB" id="A0A0L6CER2"/>
<sequence>MYLLDTNVLVEAKNRYYAFDIVPGFWAWLDRAHQQGLACSIEAVRDELLAGNDALSDWARAHPAFFRAIDQPTTRHFAPLTLWAGSRTYTPAAIAAFTGNDADYLLVAYAKEHAHILVTHERPAPNSRSRILIPDACIGMDVEFADTFKMLRESGARLDLRP</sequence>
<dbReference type="Pfam" id="PF14367">
    <property type="entry name" value="DUF4411"/>
    <property type="match status" value="1"/>
</dbReference>
<gene>
    <name evidence="1" type="ORF">VV01_00490</name>
</gene>
<evidence type="ECO:0008006" key="3">
    <source>
        <dbReference type="Google" id="ProtNLM"/>
    </source>
</evidence>
<dbReference type="STRING" id="1631356.VV01_00490"/>
<comment type="caution">
    <text evidence="1">The sequence shown here is derived from an EMBL/GenBank/DDBJ whole genome shotgun (WGS) entry which is preliminary data.</text>
</comment>
<dbReference type="OrthoDB" id="338425at2"/>
<dbReference type="Gene3D" id="3.40.50.1010">
    <property type="entry name" value="5'-nuclease"/>
    <property type="match status" value="1"/>
</dbReference>
<accession>A0A0L6CER2</accession>
<dbReference type="Proteomes" id="UP000037397">
    <property type="component" value="Unassembled WGS sequence"/>
</dbReference>
<keyword evidence="2" id="KW-1185">Reference proteome</keyword>
<dbReference type="SUPFAM" id="SSF88723">
    <property type="entry name" value="PIN domain-like"/>
    <property type="match status" value="1"/>
</dbReference>